<dbReference type="AlphaFoldDB" id="A0A7Y9GN71"/>
<dbReference type="RefSeq" id="WP_179489065.1">
    <property type="nucleotide sequence ID" value="NZ_JACCBV010000001.1"/>
</dbReference>
<organism evidence="2 3">
    <name type="scientific">Microbacterium immunditiarum</name>
    <dbReference type="NCBI Taxonomy" id="337480"/>
    <lineage>
        <taxon>Bacteria</taxon>
        <taxon>Bacillati</taxon>
        <taxon>Actinomycetota</taxon>
        <taxon>Actinomycetes</taxon>
        <taxon>Micrococcales</taxon>
        <taxon>Microbacteriaceae</taxon>
        <taxon>Microbacterium</taxon>
    </lineage>
</organism>
<keyword evidence="1" id="KW-1133">Transmembrane helix</keyword>
<gene>
    <name evidence="2" type="ORF">BJ991_001637</name>
</gene>
<comment type="caution">
    <text evidence="2">The sequence shown here is derived from an EMBL/GenBank/DDBJ whole genome shotgun (WGS) entry which is preliminary data.</text>
</comment>
<accession>A0A7Y9GN71</accession>
<evidence type="ECO:0000313" key="3">
    <source>
        <dbReference type="Proteomes" id="UP000576969"/>
    </source>
</evidence>
<feature type="transmembrane region" description="Helical" evidence="1">
    <location>
        <begin position="53"/>
        <end position="73"/>
    </location>
</feature>
<evidence type="ECO:0000313" key="2">
    <source>
        <dbReference type="EMBL" id="NYE19609.1"/>
    </source>
</evidence>
<protein>
    <submittedName>
        <fullName evidence="2">Uncharacterized protein</fullName>
    </submittedName>
</protein>
<feature type="transmembrane region" description="Helical" evidence="1">
    <location>
        <begin position="21"/>
        <end position="41"/>
    </location>
</feature>
<proteinExistence type="predicted"/>
<dbReference type="Proteomes" id="UP000576969">
    <property type="component" value="Unassembled WGS sequence"/>
</dbReference>
<reference evidence="2 3" key="1">
    <citation type="submission" date="2020-07" db="EMBL/GenBank/DDBJ databases">
        <title>Sequencing the genomes of 1000 actinobacteria strains.</title>
        <authorList>
            <person name="Klenk H.-P."/>
        </authorList>
    </citation>
    <scope>NUCLEOTIDE SEQUENCE [LARGE SCALE GENOMIC DNA]</scope>
    <source>
        <strain evidence="2 3">DSM 24662</strain>
    </source>
</reference>
<sequence>MAIEHRRALRYVQRREGVFQWIVEKSTIGAVCGLVMTVIGVQTDGLALPFTVLAWFLFGLGILGLTLVLVAIVEQDRSDREEDVRRREDERRAALKATRRRPWWRRAVNLATGDRRRDPAARGASSEVWHAD</sequence>
<dbReference type="EMBL" id="JACCBV010000001">
    <property type="protein sequence ID" value="NYE19609.1"/>
    <property type="molecule type" value="Genomic_DNA"/>
</dbReference>
<name>A0A7Y9GN71_9MICO</name>
<evidence type="ECO:0000256" key="1">
    <source>
        <dbReference type="SAM" id="Phobius"/>
    </source>
</evidence>
<keyword evidence="1" id="KW-0812">Transmembrane</keyword>
<keyword evidence="1" id="KW-0472">Membrane</keyword>
<keyword evidence="3" id="KW-1185">Reference proteome</keyword>